<dbReference type="WBParaSite" id="HDID_0000581101-mRNA-1">
    <property type="protein sequence ID" value="HDID_0000581101-mRNA-1"/>
    <property type="gene ID" value="HDID_0000581101"/>
</dbReference>
<name>A0A0R3SLJ6_HYMDI</name>
<accession>A0A0R3SLJ6</accession>
<proteinExistence type="predicted"/>
<sequence>LVLIGGLEIQDDPFARRVDLIDLSTGQVSSLPDMINVVHFSVGVLKRVKELLPPSRWSLLPPMIEERSQCAAVNIPNYGILVIGGVGRNRLPLRSTELLTRLSNEGESGEGEKWQWRHFPPMNYDHCGSPLSVYFQGRVYIVGSGDKVNEMEMLDVAAGGQWTTLTFFRHPLTIQSMATVGKKLFLLVF</sequence>
<dbReference type="Gene3D" id="2.120.10.80">
    <property type="entry name" value="Kelch-type beta propeller"/>
    <property type="match status" value="1"/>
</dbReference>
<dbReference type="AlphaFoldDB" id="A0A0R3SLJ6"/>
<organism evidence="1">
    <name type="scientific">Hymenolepis diminuta</name>
    <name type="common">Rat tapeworm</name>
    <dbReference type="NCBI Taxonomy" id="6216"/>
    <lineage>
        <taxon>Eukaryota</taxon>
        <taxon>Metazoa</taxon>
        <taxon>Spiralia</taxon>
        <taxon>Lophotrochozoa</taxon>
        <taxon>Platyhelminthes</taxon>
        <taxon>Cestoda</taxon>
        <taxon>Eucestoda</taxon>
        <taxon>Cyclophyllidea</taxon>
        <taxon>Hymenolepididae</taxon>
        <taxon>Hymenolepis</taxon>
    </lineage>
</organism>
<dbReference type="SUPFAM" id="SSF117281">
    <property type="entry name" value="Kelch motif"/>
    <property type="match status" value="1"/>
</dbReference>
<protein>
    <submittedName>
        <fullName evidence="1">Kelch-like protein 29</fullName>
    </submittedName>
</protein>
<dbReference type="InterPro" id="IPR015915">
    <property type="entry name" value="Kelch-typ_b-propeller"/>
</dbReference>
<evidence type="ECO:0000313" key="1">
    <source>
        <dbReference type="WBParaSite" id="HDID_0000581101-mRNA-1"/>
    </source>
</evidence>
<reference evidence="1" key="1">
    <citation type="submission" date="2017-02" db="UniProtKB">
        <authorList>
            <consortium name="WormBaseParasite"/>
        </authorList>
    </citation>
    <scope>IDENTIFICATION</scope>
</reference>